<evidence type="ECO:0008006" key="5">
    <source>
        <dbReference type="Google" id="ProtNLM"/>
    </source>
</evidence>
<dbReference type="RefSeq" id="WP_344415079.1">
    <property type="nucleotide sequence ID" value="NZ_BAAANN010000005.1"/>
</dbReference>
<feature type="region of interest" description="Disordered" evidence="1">
    <location>
        <begin position="88"/>
        <end position="122"/>
    </location>
</feature>
<feature type="compositionally biased region" description="Low complexity" evidence="1">
    <location>
        <begin position="1"/>
        <end position="47"/>
    </location>
</feature>
<comment type="caution">
    <text evidence="3">The sequence shown here is derived from an EMBL/GenBank/DDBJ whole genome shotgun (WGS) entry which is preliminary data.</text>
</comment>
<evidence type="ECO:0000256" key="2">
    <source>
        <dbReference type="SAM" id="Phobius"/>
    </source>
</evidence>
<keyword evidence="2" id="KW-0472">Membrane</keyword>
<keyword evidence="2" id="KW-0812">Transmembrane</keyword>
<feature type="transmembrane region" description="Helical" evidence="2">
    <location>
        <begin position="63"/>
        <end position="85"/>
    </location>
</feature>
<protein>
    <recommendedName>
        <fullName evidence="5">DUF3558 domain-containing protein</fullName>
    </recommendedName>
</protein>
<dbReference type="Proteomes" id="UP001501116">
    <property type="component" value="Unassembled WGS sequence"/>
</dbReference>
<sequence length="407" mass="42694">MTNPNWPGHQGQPWPHGPQQQGQPQWQQPHPGHQQWQQQPHPYQRQPQFPPQPPPPRRRRGPVIAIAAAVVVVIAATAVTLVLTLGDKDDGGQQAAAPGETSSEYTAPADGSGYDTADWDQPLPLPIGENRCAWQKDVVQEIGALGGGVTDFKDNTSGCQFLLGDGNTIIQVRATGPYDRISQETGVLEPAQFAGVPGRVYAFTYSKHTGCSALLASRSVAVPAVDISTKDKGGDQKQHCELAKKAMEVVAKKYVPLAGGTPASGAVQEVPAKAFEGKTACDLAKAGAVYLGVESDSAKEGTDPLGSTCTLDGATTTASAKLTKSTTLDGVPPVPGAKATNSKLGSYPLRMEQEPAKCTLSLDYGGGHVFQLSMGPKDGKPVNITCQAGRVAMAVGLVNQLMTASYQ</sequence>
<keyword evidence="2" id="KW-1133">Transmembrane helix</keyword>
<dbReference type="EMBL" id="BAAANN010000005">
    <property type="protein sequence ID" value="GAA1948271.1"/>
    <property type="molecule type" value="Genomic_DNA"/>
</dbReference>
<proteinExistence type="predicted"/>
<evidence type="ECO:0000313" key="4">
    <source>
        <dbReference type="Proteomes" id="UP001501116"/>
    </source>
</evidence>
<evidence type="ECO:0000256" key="1">
    <source>
        <dbReference type="SAM" id="MobiDB-lite"/>
    </source>
</evidence>
<organism evidence="3 4">
    <name type="scientific">Amycolatopsis minnesotensis</name>
    <dbReference type="NCBI Taxonomy" id="337894"/>
    <lineage>
        <taxon>Bacteria</taxon>
        <taxon>Bacillati</taxon>
        <taxon>Actinomycetota</taxon>
        <taxon>Actinomycetes</taxon>
        <taxon>Pseudonocardiales</taxon>
        <taxon>Pseudonocardiaceae</taxon>
        <taxon>Amycolatopsis</taxon>
    </lineage>
</organism>
<name>A0ABN2QCH9_9PSEU</name>
<reference evidence="3 4" key="1">
    <citation type="journal article" date="2019" name="Int. J. Syst. Evol. Microbiol.">
        <title>The Global Catalogue of Microorganisms (GCM) 10K type strain sequencing project: providing services to taxonomists for standard genome sequencing and annotation.</title>
        <authorList>
            <consortium name="The Broad Institute Genomics Platform"/>
            <consortium name="The Broad Institute Genome Sequencing Center for Infectious Disease"/>
            <person name="Wu L."/>
            <person name="Ma J."/>
        </authorList>
    </citation>
    <scope>NUCLEOTIDE SEQUENCE [LARGE SCALE GENOMIC DNA]</scope>
    <source>
        <strain evidence="3 4">JCM 14545</strain>
    </source>
</reference>
<keyword evidence="4" id="KW-1185">Reference proteome</keyword>
<feature type="region of interest" description="Disordered" evidence="1">
    <location>
        <begin position="1"/>
        <end position="60"/>
    </location>
</feature>
<evidence type="ECO:0000313" key="3">
    <source>
        <dbReference type="EMBL" id="GAA1948271.1"/>
    </source>
</evidence>
<gene>
    <name evidence="3" type="ORF">GCM10009754_15740</name>
</gene>
<accession>A0ABN2QCH9</accession>